<dbReference type="AlphaFoldDB" id="A0A5N6PB30"/>
<evidence type="ECO:0000256" key="1">
    <source>
        <dbReference type="SAM" id="MobiDB-lite"/>
    </source>
</evidence>
<name>A0A5N6PB30_9ASTR</name>
<gene>
    <name evidence="2" type="ORF">E3N88_10611</name>
</gene>
<keyword evidence="3" id="KW-1185">Reference proteome</keyword>
<evidence type="ECO:0000313" key="2">
    <source>
        <dbReference type="EMBL" id="KAD6119340.1"/>
    </source>
</evidence>
<sequence>MALDNSYNSWADQWDSKSEYVYPQSKKSNPVKNKVGNGFDKTKTVAVTGMKKVKHGTSIGFKWIKENSWADQWDHNPDPMPPAANYNKNTGGEGMAGKYGKKAKEGFVTGAKKVKRGTSIGVQWIKDKYQKTTQKH</sequence>
<protein>
    <submittedName>
        <fullName evidence="2">Uncharacterized protein</fullName>
    </submittedName>
</protein>
<feature type="region of interest" description="Disordered" evidence="1">
    <location>
        <begin position="72"/>
        <end position="99"/>
    </location>
</feature>
<dbReference type="OrthoDB" id="1905524at2759"/>
<dbReference type="Proteomes" id="UP000326396">
    <property type="component" value="Linkage Group LG13"/>
</dbReference>
<dbReference type="EMBL" id="SZYD01000005">
    <property type="protein sequence ID" value="KAD6119340.1"/>
    <property type="molecule type" value="Genomic_DNA"/>
</dbReference>
<evidence type="ECO:0000313" key="3">
    <source>
        <dbReference type="Proteomes" id="UP000326396"/>
    </source>
</evidence>
<comment type="caution">
    <text evidence="2">The sequence shown here is derived from an EMBL/GenBank/DDBJ whole genome shotgun (WGS) entry which is preliminary data.</text>
</comment>
<dbReference type="PANTHER" id="PTHR33386">
    <property type="entry name" value="OS02G0740600 PROTEIN"/>
    <property type="match status" value="1"/>
</dbReference>
<accession>A0A5N6PB30</accession>
<reference evidence="2 3" key="1">
    <citation type="submission" date="2019-05" db="EMBL/GenBank/DDBJ databases">
        <title>Mikania micrantha, genome provides insights into the molecular mechanism of rapid growth.</title>
        <authorList>
            <person name="Liu B."/>
        </authorList>
    </citation>
    <scope>NUCLEOTIDE SEQUENCE [LARGE SCALE GENOMIC DNA]</scope>
    <source>
        <strain evidence="2">NLD-2019</strain>
        <tissue evidence="2">Leaf</tissue>
    </source>
</reference>
<proteinExistence type="predicted"/>
<dbReference type="PANTHER" id="PTHR33386:SF5">
    <property type="entry name" value="OS02G0740600 PROTEIN"/>
    <property type="match status" value="1"/>
</dbReference>
<feature type="region of interest" description="Disordered" evidence="1">
    <location>
        <begin position="19"/>
        <end position="38"/>
    </location>
</feature>
<organism evidence="2 3">
    <name type="scientific">Mikania micrantha</name>
    <name type="common">bitter vine</name>
    <dbReference type="NCBI Taxonomy" id="192012"/>
    <lineage>
        <taxon>Eukaryota</taxon>
        <taxon>Viridiplantae</taxon>
        <taxon>Streptophyta</taxon>
        <taxon>Embryophyta</taxon>
        <taxon>Tracheophyta</taxon>
        <taxon>Spermatophyta</taxon>
        <taxon>Magnoliopsida</taxon>
        <taxon>eudicotyledons</taxon>
        <taxon>Gunneridae</taxon>
        <taxon>Pentapetalae</taxon>
        <taxon>asterids</taxon>
        <taxon>campanulids</taxon>
        <taxon>Asterales</taxon>
        <taxon>Asteraceae</taxon>
        <taxon>Asteroideae</taxon>
        <taxon>Heliantheae alliance</taxon>
        <taxon>Eupatorieae</taxon>
        <taxon>Mikania</taxon>
    </lineage>
</organism>